<keyword evidence="11" id="KW-0238">DNA-binding</keyword>
<feature type="transmembrane region" description="Helical" evidence="16">
    <location>
        <begin position="87"/>
        <end position="106"/>
    </location>
</feature>
<dbReference type="InterPro" id="IPR025199">
    <property type="entry name" value="FtsK_4TM"/>
</dbReference>
<evidence type="ECO:0000256" key="12">
    <source>
        <dbReference type="ARBA" id="ARBA00023136"/>
    </source>
</evidence>
<evidence type="ECO:0000256" key="14">
    <source>
        <dbReference type="PROSITE-ProRule" id="PRU00289"/>
    </source>
</evidence>
<dbReference type="GO" id="GO:0007059">
    <property type="term" value="P:chromosome segregation"/>
    <property type="evidence" value="ECO:0007669"/>
    <property type="project" value="UniProtKB-KW"/>
</dbReference>
<dbReference type="SUPFAM" id="SSF52540">
    <property type="entry name" value="P-loop containing nucleoside triphosphate hydrolases"/>
    <property type="match status" value="1"/>
</dbReference>
<dbReference type="Gene3D" id="3.40.50.300">
    <property type="entry name" value="P-loop containing nucleotide triphosphate hydrolases"/>
    <property type="match status" value="1"/>
</dbReference>
<feature type="domain" description="FtsK" evidence="17">
    <location>
        <begin position="421"/>
        <end position="633"/>
    </location>
</feature>
<dbReference type="PANTHER" id="PTHR22683:SF41">
    <property type="entry name" value="DNA TRANSLOCASE FTSK"/>
    <property type="match status" value="1"/>
</dbReference>
<feature type="transmembrane region" description="Helical" evidence="16">
    <location>
        <begin position="126"/>
        <end position="148"/>
    </location>
</feature>
<dbReference type="GO" id="GO:0003677">
    <property type="term" value="F:DNA binding"/>
    <property type="evidence" value="ECO:0007669"/>
    <property type="project" value="UniProtKB-KW"/>
</dbReference>
<keyword evidence="9 14" id="KW-0067">ATP-binding</keyword>
<evidence type="ECO:0000256" key="3">
    <source>
        <dbReference type="ARBA" id="ARBA00020887"/>
    </source>
</evidence>
<evidence type="ECO:0000259" key="17">
    <source>
        <dbReference type="PROSITE" id="PS50901"/>
    </source>
</evidence>
<dbReference type="FunFam" id="3.40.50.300:FF:000209">
    <property type="entry name" value="Cell division protein FtsK"/>
    <property type="match status" value="1"/>
</dbReference>
<keyword evidence="4" id="KW-1003">Cell membrane</keyword>
<dbReference type="InterPro" id="IPR036388">
    <property type="entry name" value="WH-like_DNA-bd_sf"/>
</dbReference>
<dbReference type="Pfam" id="PF09397">
    <property type="entry name" value="FtsK_gamma"/>
    <property type="match status" value="1"/>
</dbReference>
<dbReference type="Pfam" id="PF01580">
    <property type="entry name" value="FtsK_SpoIIIE"/>
    <property type="match status" value="1"/>
</dbReference>
<dbReference type="InterPro" id="IPR036390">
    <property type="entry name" value="WH_DNA-bd_sf"/>
</dbReference>
<name>A0A1B4XFH7_9GAMM</name>
<keyword evidence="5 18" id="KW-0132">Cell division</keyword>
<evidence type="ECO:0000256" key="15">
    <source>
        <dbReference type="SAM" id="MobiDB-lite"/>
    </source>
</evidence>
<keyword evidence="13" id="KW-0131">Cell cycle</keyword>
<accession>A0A1B4XFH7</accession>
<evidence type="ECO:0000256" key="16">
    <source>
        <dbReference type="SAM" id="Phobius"/>
    </source>
</evidence>
<evidence type="ECO:0000256" key="7">
    <source>
        <dbReference type="ARBA" id="ARBA00022741"/>
    </source>
</evidence>
<comment type="subcellular location">
    <subcellularLocation>
        <location evidence="1">Cell membrane</location>
        <topology evidence="1">Multi-pass membrane protein</topology>
    </subcellularLocation>
</comment>
<organism evidence="18 19">
    <name type="scientific">Sulfuricaulis limicola</name>
    <dbReference type="NCBI Taxonomy" id="1620215"/>
    <lineage>
        <taxon>Bacteria</taxon>
        <taxon>Pseudomonadati</taxon>
        <taxon>Pseudomonadota</taxon>
        <taxon>Gammaproteobacteria</taxon>
        <taxon>Acidiferrobacterales</taxon>
        <taxon>Acidiferrobacteraceae</taxon>
        <taxon>Sulfuricaulis</taxon>
    </lineage>
</organism>
<evidence type="ECO:0000256" key="8">
    <source>
        <dbReference type="ARBA" id="ARBA00022829"/>
    </source>
</evidence>
<dbReference type="FunCoup" id="A0A1B4XFH7">
    <property type="interactions" value="156"/>
</dbReference>
<dbReference type="InterPro" id="IPR002543">
    <property type="entry name" value="FtsK_dom"/>
</dbReference>
<feature type="binding site" evidence="14">
    <location>
        <begin position="438"/>
        <end position="445"/>
    </location>
    <ligand>
        <name>ATP</name>
        <dbReference type="ChEBI" id="CHEBI:30616"/>
    </ligand>
</feature>
<gene>
    <name evidence="18" type="ORF">SCL_1248</name>
</gene>
<reference evidence="18 19" key="1">
    <citation type="submission" date="2015-05" db="EMBL/GenBank/DDBJ databases">
        <title>Complete genome sequence of a sulfur-oxidizing gammaproteobacterium strain HA5.</title>
        <authorList>
            <person name="Miura A."/>
            <person name="Kojima H."/>
            <person name="Fukui M."/>
        </authorList>
    </citation>
    <scope>NUCLEOTIDE SEQUENCE [LARGE SCALE GENOMIC DNA]</scope>
    <source>
        <strain evidence="18 19">HA5</strain>
    </source>
</reference>
<evidence type="ECO:0000256" key="2">
    <source>
        <dbReference type="ARBA" id="ARBA00006474"/>
    </source>
</evidence>
<evidence type="ECO:0000313" key="18">
    <source>
        <dbReference type="EMBL" id="BAV33561.1"/>
    </source>
</evidence>
<dbReference type="GO" id="GO:0005886">
    <property type="term" value="C:plasma membrane"/>
    <property type="evidence" value="ECO:0007669"/>
    <property type="project" value="UniProtKB-SubCell"/>
</dbReference>
<keyword evidence="19" id="KW-1185">Reference proteome</keyword>
<evidence type="ECO:0000256" key="13">
    <source>
        <dbReference type="ARBA" id="ARBA00023306"/>
    </source>
</evidence>
<keyword evidence="10 16" id="KW-1133">Transmembrane helix</keyword>
<dbReference type="GO" id="GO:0005524">
    <property type="term" value="F:ATP binding"/>
    <property type="evidence" value="ECO:0007669"/>
    <property type="project" value="UniProtKB-UniRule"/>
</dbReference>
<keyword evidence="8" id="KW-0159">Chromosome partition</keyword>
<dbReference type="SUPFAM" id="SSF46785">
    <property type="entry name" value="Winged helix' DNA-binding domain"/>
    <property type="match status" value="1"/>
</dbReference>
<keyword evidence="12 16" id="KW-0472">Membrane</keyword>
<dbReference type="InParanoid" id="A0A1B4XFH7"/>
<dbReference type="PROSITE" id="PS50901">
    <property type="entry name" value="FTSK"/>
    <property type="match status" value="1"/>
</dbReference>
<dbReference type="InterPro" id="IPR041027">
    <property type="entry name" value="FtsK_alpha"/>
</dbReference>
<evidence type="ECO:0000256" key="6">
    <source>
        <dbReference type="ARBA" id="ARBA00022692"/>
    </source>
</evidence>
<comment type="similarity">
    <text evidence="2">Belongs to the FtsK/SpoIIIE/SftA family.</text>
</comment>
<dbReference type="EMBL" id="AP014879">
    <property type="protein sequence ID" value="BAV33561.1"/>
    <property type="molecule type" value="Genomic_DNA"/>
</dbReference>
<dbReference type="PANTHER" id="PTHR22683">
    <property type="entry name" value="SPORULATION PROTEIN RELATED"/>
    <property type="match status" value="1"/>
</dbReference>
<proteinExistence type="inferred from homology"/>
<dbReference type="Proteomes" id="UP000243180">
    <property type="component" value="Chromosome"/>
</dbReference>
<dbReference type="InterPro" id="IPR027417">
    <property type="entry name" value="P-loop_NTPase"/>
</dbReference>
<dbReference type="Gene3D" id="3.30.980.40">
    <property type="match status" value="1"/>
</dbReference>
<protein>
    <recommendedName>
        <fullName evidence="3">DNA translocase FtsK</fullName>
    </recommendedName>
</protein>
<evidence type="ECO:0000256" key="9">
    <source>
        <dbReference type="ARBA" id="ARBA00022840"/>
    </source>
</evidence>
<dbReference type="KEGG" id="slim:SCL_1248"/>
<dbReference type="GO" id="GO:0051301">
    <property type="term" value="P:cell division"/>
    <property type="evidence" value="ECO:0007669"/>
    <property type="project" value="UniProtKB-KW"/>
</dbReference>
<keyword evidence="6 16" id="KW-0812">Transmembrane</keyword>
<feature type="region of interest" description="Disordered" evidence="15">
    <location>
        <begin position="765"/>
        <end position="784"/>
    </location>
</feature>
<feature type="transmembrane region" description="Helical" evidence="16">
    <location>
        <begin position="38"/>
        <end position="57"/>
    </location>
</feature>
<dbReference type="InterPro" id="IPR050206">
    <property type="entry name" value="FtsK/SpoIIIE/SftA"/>
</dbReference>
<evidence type="ECO:0000256" key="10">
    <source>
        <dbReference type="ARBA" id="ARBA00022989"/>
    </source>
</evidence>
<feature type="transmembrane region" description="Helical" evidence="16">
    <location>
        <begin position="154"/>
        <end position="174"/>
    </location>
</feature>
<dbReference type="OrthoDB" id="9807790at2"/>
<keyword evidence="7 14" id="KW-0547">Nucleotide-binding</keyword>
<dbReference type="AlphaFoldDB" id="A0A1B4XFH7"/>
<dbReference type="Gene3D" id="1.10.10.10">
    <property type="entry name" value="Winged helix-like DNA-binding domain superfamily/Winged helix DNA-binding domain"/>
    <property type="match status" value="1"/>
</dbReference>
<dbReference type="RefSeq" id="WP_096360400.1">
    <property type="nucleotide sequence ID" value="NZ_AP014879.1"/>
</dbReference>
<dbReference type="InterPro" id="IPR018541">
    <property type="entry name" value="Ftsk_gamma"/>
</dbReference>
<feature type="transmembrane region" description="Helical" evidence="16">
    <location>
        <begin position="181"/>
        <end position="203"/>
    </location>
</feature>
<dbReference type="Pfam" id="PF17854">
    <property type="entry name" value="FtsK_alpha"/>
    <property type="match status" value="1"/>
</dbReference>
<evidence type="ECO:0000256" key="1">
    <source>
        <dbReference type="ARBA" id="ARBA00004651"/>
    </source>
</evidence>
<dbReference type="CDD" id="cd01127">
    <property type="entry name" value="TrwB_TraG_TraD_VirD4"/>
    <property type="match status" value="1"/>
</dbReference>
<evidence type="ECO:0000256" key="11">
    <source>
        <dbReference type="ARBA" id="ARBA00023125"/>
    </source>
</evidence>
<evidence type="ECO:0000256" key="4">
    <source>
        <dbReference type="ARBA" id="ARBA00022475"/>
    </source>
</evidence>
<sequence>MGKSAILDGTLRKVVTQATRNKNSPPLTPRILRLLREAALYILGAVAIYLLISLWTYSASDPSWSHRGTNTVIFNTGGRVGAWLSDVLFNLFGYVAYLLPFMIGFAGWRIYLHRKDPAPTGLKHRLLMNGSFLAAVIGACGLAGLHFAQSKTGMPFASGGWLGNAVGLGLASVFSFTGATLFLLALFLSGVTVFTGLSWLWLMDNVGRGSFALAGWLYQFSAAQMDRLIGMRARRERRVVVEEDKKVLERHTPPRIEPVIAKPVPSKRAEKEKQVPLFDLPAPGELPPLSLLDPADKDKAPQFSKQSLESMARLLEKKLLDFDIEAQVVAVHPGPVITLFEIEPAPGIKASQITNLQRDLARSLSVVSLRVVENIPGKTSVGIEIPNESRETIRLSEVLASHVYEESVSPLSLALGKDISGNPVVADLTKMPHLLIAGTTGSGKSVCINSLILSLVYKSTPENVRMIMIDPKMLELAVYQGIPHLLAPVVTDMKQAANAFKWCIAEMERRYRLMAALGVRNLAGYNRKIKDAEEAGKPIVDPLFTPMNPEDEAPVLKSLPLIVILVDELADLMMVVGKKVEELITRLAQKARAAGLHLVLATQRPSVDVITGLIKANIPTRIAFQMSARVDSRTVLDMMGAEQLLGSGDMLYLSTGHPLQRVHGAFVADHEVHKVTSFLKKSGEPVYEEQILTGDTGVNDQGFLQEGGNGEGGGNGESDPLYDEALKIVTETRRASISGVQRRLRIGYNRAARLIEDMERAGVVGPLQPNGSREVIAPPPPRVG</sequence>
<evidence type="ECO:0000313" key="19">
    <source>
        <dbReference type="Proteomes" id="UP000243180"/>
    </source>
</evidence>
<dbReference type="SMART" id="SM00843">
    <property type="entry name" value="Ftsk_gamma"/>
    <property type="match status" value="1"/>
</dbReference>
<evidence type="ECO:0000256" key="5">
    <source>
        <dbReference type="ARBA" id="ARBA00022618"/>
    </source>
</evidence>
<dbReference type="Pfam" id="PF13491">
    <property type="entry name" value="FtsK_4TM"/>
    <property type="match status" value="1"/>
</dbReference>